<sequence length="68" mass="7638">MGDKVKFIDIGSKSINAYDIVAHYIVDQSYVIDLVSDRHIFNSPVDIADPEATKQEVSDIITQIENDQ</sequence>
<proteinExistence type="predicted"/>
<dbReference type="Proteomes" id="UP000223025">
    <property type="component" value="Segment"/>
</dbReference>
<evidence type="ECO:0000313" key="2">
    <source>
        <dbReference type="Proteomes" id="UP000223025"/>
    </source>
</evidence>
<dbReference type="RefSeq" id="YP_009611969.1">
    <property type="nucleotide sequence ID" value="NC_042013.1"/>
</dbReference>
<protein>
    <submittedName>
        <fullName evidence="1">Uncharacterized protein</fullName>
    </submittedName>
</protein>
<keyword evidence="2" id="KW-1185">Reference proteome</keyword>
<evidence type="ECO:0000313" key="1">
    <source>
        <dbReference type="EMBL" id="AUZ95071.1"/>
    </source>
</evidence>
<dbReference type="EMBL" id="MF403008">
    <property type="protein sequence ID" value="AUZ95071.1"/>
    <property type="molecule type" value="Genomic_DNA"/>
</dbReference>
<dbReference type="KEGG" id="vg:40088307"/>
<organism evidence="1 2">
    <name type="scientific">Agrobacterium phage Atu_ph07</name>
    <dbReference type="NCBI Taxonomy" id="2024264"/>
    <lineage>
        <taxon>Viruses</taxon>
        <taxon>Duplodnaviria</taxon>
        <taxon>Heunggongvirae</taxon>
        <taxon>Uroviricota</taxon>
        <taxon>Caudoviricetes</taxon>
        <taxon>Polybotosvirus</taxon>
        <taxon>Polybotosvirus Atuph07</taxon>
    </lineage>
</organism>
<accession>A0A2L0UZW7</accession>
<name>A0A2L0UZW7_9CAUD</name>
<dbReference type="GeneID" id="40088307"/>
<reference evidence="1 2" key="1">
    <citation type="submission" date="2017-06" db="EMBL/GenBank/DDBJ databases">
        <authorList>
            <person name="Kim H.J."/>
            <person name="Triplett B.A."/>
        </authorList>
    </citation>
    <scope>NUCLEOTIDE SEQUENCE [LARGE SCALE GENOMIC DNA]</scope>
</reference>